<comment type="caution">
    <text evidence="1">The sequence shown here is derived from an EMBL/GenBank/DDBJ whole genome shotgun (WGS) entry which is preliminary data.</text>
</comment>
<reference evidence="1 2" key="1">
    <citation type="submission" date="2018-07" db="EMBL/GenBank/DDBJ databases">
        <title>Genomic Encyclopedia of Type Strains, Phase IV (KMG-IV): sequencing the most valuable type-strain genomes for metagenomic binning, comparative biology and taxonomic classification.</title>
        <authorList>
            <person name="Goeker M."/>
        </authorList>
    </citation>
    <scope>NUCLEOTIDE SEQUENCE [LARGE SCALE GENOMIC DNA]</scope>
    <source>
        <strain evidence="1 2">DSM 21634</strain>
    </source>
</reference>
<proteinExistence type="predicted"/>
<accession>A0A368XDR7</accession>
<keyword evidence="2" id="KW-1185">Reference proteome</keyword>
<dbReference type="RefSeq" id="WP_211333136.1">
    <property type="nucleotide sequence ID" value="NZ_QPJK01000013.1"/>
</dbReference>
<organism evidence="1 2">
    <name type="scientific">Pseudorhodoferax soli</name>
    <dbReference type="NCBI Taxonomy" id="545864"/>
    <lineage>
        <taxon>Bacteria</taxon>
        <taxon>Pseudomonadati</taxon>
        <taxon>Pseudomonadota</taxon>
        <taxon>Betaproteobacteria</taxon>
        <taxon>Burkholderiales</taxon>
        <taxon>Comamonadaceae</taxon>
    </lineage>
</organism>
<dbReference type="EMBL" id="QPJK01000013">
    <property type="protein sequence ID" value="RCW65168.1"/>
    <property type="molecule type" value="Genomic_DNA"/>
</dbReference>
<name>A0A368XDR7_9BURK</name>
<evidence type="ECO:0000313" key="1">
    <source>
        <dbReference type="EMBL" id="RCW65168.1"/>
    </source>
</evidence>
<sequence length="78" mass="8616">MATTPEVLVLPDGRMDRKNASKYLGNAPKTLAQWAVKGVGPRFIKRGRVWYFKEDLDHWLKAGAATSTAAARAMEAVQ</sequence>
<dbReference type="AlphaFoldDB" id="A0A368XDR7"/>
<protein>
    <recommendedName>
        <fullName evidence="3">Helix-turn-helix protein</fullName>
    </recommendedName>
</protein>
<gene>
    <name evidence="1" type="ORF">DES41_11392</name>
</gene>
<evidence type="ECO:0000313" key="2">
    <source>
        <dbReference type="Proteomes" id="UP000252884"/>
    </source>
</evidence>
<dbReference type="Proteomes" id="UP000252884">
    <property type="component" value="Unassembled WGS sequence"/>
</dbReference>
<evidence type="ECO:0008006" key="3">
    <source>
        <dbReference type="Google" id="ProtNLM"/>
    </source>
</evidence>